<evidence type="ECO:0000259" key="2">
    <source>
        <dbReference type="PROSITE" id="PS50008"/>
    </source>
</evidence>
<dbReference type="PANTHER" id="PTHR10336">
    <property type="entry name" value="PHOSPHOINOSITIDE-SPECIFIC PHOSPHOLIPASE C FAMILY PROTEIN"/>
    <property type="match status" value="1"/>
</dbReference>
<dbReference type="PROSITE" id="PS50008">
    <property type="entry name" value="PIPLC_Y_DOMAIN"/>
    <property type="match status" value="1"/>
</dbReference>
<keyword evidence="1" id="KW-0442">Lipid degradation</keyword>
<dbReference type="SUPFAM" id="SSF51695">
    <property type="entry name" value="PLC-like phosphodiesterases"/>
    <property type="match status" value="1"/>
</dbReference>
<dbReference type="Gene3D" id="3.20.20.190">
    <property type="entry name" value="Phosphatidylinositol (PI) phosphodiesterase"/>
    <property type="match status" value="1"/>
</dbReference>
<dbReference type="SMART" id="SM00149">
    <property type="entry name" value="PLCYc"/>
    <property type="match status" value="1"/>
</dbReference>
<dbReference type="PRINTS" id="PR00390">
    <property type="entry name" value="PHPHLIPASEC"/>
</dbReference>
<dbReference type="AlphaFoldDB" id="A0A0A9HBL9"/>
<keyword evidence="1" id="KW-0443">Lipid metabolism</keyword>
<dbReference type="GO" id="GO:0051209">
    <property type="term" value="P:release of sequestered calcium ion into cytosol"/>
    <property type="evidence" value="ECO:0007669"/>
    <property type="project" value="TreeGrafter"/>
</dbReference>
<evidence type="ECO:0000256" key="1">
    <source>
        <dbReference type="RuleBase" id="RU361133"/>
    </source>
</evidence>
<proteinExistence type="predicted"/>
<name>A0A0A9HBL9_ARUDO</name>
<dbReference type="GO" id="GO:0048015">
    <property type="term" value="P:phosphatidylinositol-mediated signaling"/>
    <property type="evidence" value="ECO:0007669"/>
    <property type="project" value="TreeGrafter"/>
</dbReference>
<organism evidence="3">
    <name type="scientific">Arundo donax</name>
    <name type="common">Giant reed</name>
    <name type="synonym">Donax arundinaceus</name>
    <dbReference type="NCBI Taxonomy" id="35708"/>
    <lineage>
        <taxon>Eukaryota</taxon>
        <taxon>Viridiplantae</taxon>
        <taxon>Streptophyta</taxon>
        <taxon>Embryophyta</taxon>
        <taxon>Tracheophyta</taxon>
        <taxon>Spermatophyta</taxon>
        <taxon>Magnoliopsida</taxon>
        <taxon>Liliopsida</taxon>
        <taxon>Poales</taxon>
        <taxon>Poaceae</taxon>
        <taxon>PACMAD clade</taxon>
        <taxon>Arundinoideae</taxon>
        <taxon>Arundineae</taxon>
        <taxon>Arundo</taxon>
    </lineage>
</organism>
<dbReference type="InterPro" id="IPR017946">
    <property type="entry name" value="PLC-like_Pdiesterase_TIM-brl"/>
</dbReference>
<dbReference type="PANTHER" id="PTHR10336:SF206">
    <property type="entry name" value="PHOSPHOINOSITIDE PHOSPHOLIPASE C"/>
    <property type="match status" value="1"/>
</dbReference>
<reference evidence="3" key="2">
    <citation type="journal article" date="2015" name="Data Brief">
        <title>Shoot transcriptome of the giant reed, Arundo donax.</title>
        <authorList>
            <person name="Barrero R.A."/>
            <person name="Guerrero F.D."/>
            <person name="Moolhuijzen P."/>
            <person name="Goolsby J.A."/>
            <person name="Tidwell J."/>
            <person name="Bellgard S.E."/>
            <person name="Bellgard M.I."/>
        </authorList>
    </citation>
    <scope>NUCLEOTIDE SEQUENCE</scope>
    <source>
        <tissue evidence="3">Shoot tissue taken approximately 20 cm above the soil surface</tissue>
    </source>
</reference>
<dbReference type="InterPro" id="IPR001711">
    <property type="entry name" value="PLipase_C_Pinositol-sp_Y"/>
</dbReference>
<evidence type="ECO:0000313" key="3">
    <source>
        <dbReference type="EMBL" id="JAE32246.1"/>
    </source>
</evidence>
<reference evidence="3" key="1">
    <citation type="submission" date="2014-09" db="EMBL/GenBank/DDBJ databases">
        <authorList>
            <person name="Magalhaes I.L.F."/>
            <person name="Oliveira U."/>
            <person name="Santos F.R."/>
            <person name="Vidigal T.H.D.A."/>
            <person name="Brescovit A.D."/>
            <person name="Santos A.J."/>
        </authorList>
    </citation>
    <scope>NUCLEOTIDE SEQUENCE</scope>
    <source>
        <tissue evidence="3">Shoot tissue taken approximately 20 cm above the soil surface</tissue>
    </source>
</reference>
<accession>A0A0A9HBL9</accession>
<keyword evidence="1" id="KW-0378">Hydrolase</keyword>
<feature type="domain" description="PI-PLC Y-box" evidence="2">
    <location>
        <begin position="39"/>
        <end position="125"/>
    </location>
</feature>
<sequence length="179" mass="20642">MQPHVAPQYKHLITIRAGKPKGSLADALKSDPDKVRRLSLSEQQLAKVAEDHGTDIVRFTQRNMLRIYPKGTRVTSSNYNPFLGWVHGAQMVAFNMQGYGRALWLMHGFYKANGGCGYVKKPDFLMQTEPEIFDPRKPQPVKKTLKVKVYMGDGWRMDFKQTHFDQYSPPDFYTRVCRT</sequence>
<dbReference type="EMBL" id="GBRH01165650">
    <property type="protein sequence ID" value="JAE32246.1"/>
    <property type="molecule type" value="Transcribed_RNA"/>
</dbReference>
<protein>
    <recommendedName>
        <fullName evidence="1">Phosphoinositide phospholipase C</fullName>
        <ecNumber evidence="1">3.1.4.11</ecNumber>
    </recommendedName>
</protein>
<dbReference type="InterPro" id="IPR001192">
    <property type="entry name" value="PI-PLC_fam"/>
</dbReference>
<dbReference type="GO" id="GO:0016042">
    <property type="term" value="P:lipid catabolic process"/>
    <property type="evidence" value="ECO:0007669"/>
    <property type="project" value="UniProtKB-KW"/>
</dbReference>
<dbReference type="EC" id="3.1.4.11" evidence="1"/>
<comment type="catalytic activity">
    <reaction evidence="1">
        <text>a 1,2-diacyl-sn-glycero-3-phospho-(1D-myo-inositol-4,5-bisphosphate) + H2O = 1D-myo-inositol 1,4,5-trisphosphate + a 1,2-diacyl-sn-glycerol + H(+)</text>
        <dbReference type="Rhea" id="RHEA:33179"/>
        <dbReference type="ChEBI" id="CHEBI:15377"/>
        <dbReference type="ChEBI" id="CHEBI:15378"/>
        <dbReference type="ChEBI" id="CHEBI:17815"/>
        <dbReference type="ChEBI" id="CHEBI:58456"/>
        <dbReference type="ChEBI" id="CHEBI:203600"/>
        <dbReference type="EC" id="3.1.4.11"/>
    </reaction>
</comment>
<dbReference type="GO" id="GO:0005886">
    <property type="term" value="C:plasma membrane"/>
    <property type="evidence" value="ECO:0007669"/>
    <property type="project" value="TreeGrafter"/>
</dbReference>
<dbReference type="Pfam" id="PF00387">
    <property type="entry name" value="PI-PLC-Y"/>
    <property type="match status" value="1"/>
</dbReference>
<dbReference type="GO" id="GO:0004435">
    <property type="term" value="F:phosphatidylinositol-4,5-bisphosphate phospholipase C activity"/>
    <property type="evidence" value="ECO:0007669"/>
    <property type="project" value="UniProtKB-EC"/>
</dbReference>